<dbReference type="InterPro" id="IPR006073">
    <property type="entry name" value="GTP-bd"/>
</dbReference>
<dbReference type="Gene3D" id="3.40.50.300">
    <property type="entry name" value="P-loop containing nucleotide triphosphate hydrolases"/>
    <property type="match status" value="1"/>
</dbReference>
<dbReference type="InterPro" id="IPR027417">
    <property type="entry name" value="P-loop_NTPase"/>
</dbReference>
<dbReference type="GO" id="GO:0003924">
    <property type="term" value="F:GTPase activity"/>
    <property type="evidence" value="ECO:0007669"/>
    <property type="project" value="TreeGrafter"/>
</dbReference>
<evidence type="ECO:0000256" key="1">
    <source>
        <dbReference type="ARBA" id="ARBA00022741"/>
    </source>
</evidence>
<dbReference type="EMBL" id="KI660183">
    <property type="protein sequence ID" value="ETN77252.1"/>
    <property type="molecule type" value="Genomic_DNA"/>
</dbReference>
<reference evidence="5" key="1">
    <citation type="journal article" date="2014" name="Nat. Genet.">
        <title>Genome of the human hookworm Necator americanus.</title>
        <authorList>
            <person name="Tang Y.T."/>
            <person name="Gao X."/>
            <person name="Rosa B.A."/>
            <person name="Abubucker S."/>
            <person name="Hallsworth-Pepin K."/>
            <person name="Martin J."/>
            <person name="Tyagi R."/>
            <person name="Heizer E."/>
            <person name="Zhang X."/>
            <person name="Bhonagiri-Palsikar V."/>
            <person name="Minx P."/>
            <person name="Warren W.C."/>
            <person name="Wang Q."/>
            <person name="Zhan B."/>
            <person name="Hotez P.J."/>
            <person name="Sternberg P.W."/>
            <person name="Dougall A."/>
            <person name="Gaze S.T."/>
            <person name="Mulvenna J."/>
            <person name="Sotillo J."/>
            <person name="Ranganathan S."/>
            <person name="Rabelo E.M."/>
            <person name="Wilson R.K."/>
            <person name="Felgner P.L."/>
            <person name="Bethony J."/>
            <person name="Hawdon J.M."/>
            <person name="Gasser R.B."/>
            <person name="Loukas A."/>
            <person name="Mitreva M."/>
        </authorList>
    </citation>
    <scope>NUCLEOTIDE SEQUENCE [LARGE SCALE GENOMIC DNA]</scope>
</reference>
<dbReference type="SUPFAM" id="SSF52540">
    <property type="entry name" value="P-loop containing nucleoside triphosphate hydrolases"/>
    <property type="match status" value="1"/>
</dbReference>
<keyword evidence="5" id="KW-1185">Reference proteome</keyword>
<organism evidence="4 5">
    <name type="scientific">Necator americanus</name>
    <name type="common">Human hookworm</name>
    <dbReference type="NCBI Taxonomy" id="51031"/>
    <lineage>
        <taxon>Eukaryota</taxon>
        <taxon>Metazoa</taxon>
        <taxon>Ecdysozoa</taxon>
        <taxon>Nematoda</taxon>
        <taxon>Chromadorea</taxon>
        <taxon>Rhabditida</taxon>
        <taxon>Rhabditina</taxon>
        <taxon>Rhabditomorpha</taxon>
        <taxon>Strongyloidea</taxon>
        <taxon>Ancylostomatidae</taxon>
        <taxon>Bunostominae</taxon>
        <taxon>Necator</taxon>
    </lineage>
</organism>
<dbReference type="STRING" id="51031.W2T8G0"/>
<dbReference type="Proteomes" id="UP000053676">
    <property type="component" value="Unassembled WGS sequence"/>
</dbReference>
<dbReference type="Pfam" id="PF01926">
    <property type="entry name" value="MMR_HSR1"/>
    <property type="match status" value="1"/>
</dbReference>
<keyword evidence="2" id="KW-0342">GTP-binding</keyword>
<dbReference type="CDD" id="cd01856">
    <property type="entry name" value="YlqF"/>
    <property type="match status" value="1"/>
</dbReference>
<protein>
    <recommendedName>
        <fullName evidence="3">G domain-containing protein</fullName>
    </recommendedName>
</protein>
<dbReference type="OMA" id="TDHTQDC"/>
<dbReference type="AlphaFoldDB" id="W2T8G0"/>
<dbReference type="PANTHER" id="PTHR45782:SF4">
    <property type="entry name" value="MITOCHONDRIAL RIBOSOME-ASSOCIATED GTPASE 1"/>
    <property type="match status" value="1"/>
</dbReference>
<sequence length="380" mass="44066">MVIANGVLLDLGFLTTPRSVSFSLFCSFIHVRESDVAGEPCQIRDEYVLPSNFDYRVWFPMHMFVQLKKMEGKLRSVDLIVEVHDARIPVSGRNSTFMKQFCSIRPHVLVMNKMDLINMGKYKQPIEDYYRHEHGITNIIWTDCKRRHSRALVNVQKAVLDILTHEPRFNRTVKPEFQIMVVGIPNVGKSSLINTWRSHNMGTKKSAVLEGRPGHYIKPTHDKFLLILSFLCARPGVTIRVQNRVRVMDKPPVYVLDTPGVLSPSTRSTDEVMKLALCNLILESATNPRYVADYLLYWLNRTGDYSYIKHLEISGEPTDDIDRLLLRICVAKDFRTRCLTGTTYEDRWDFDRAIAMFIKLFRKGIFKDCCLDKEILRPYL</sequence>
<name>W2T8G0_NECAM</name>
<dbReference type="GO" id="GO:0032543">
    <property type="term" value="P:mitochondrial translation"/>
    <property type="evidence" value="ECO:0007669"/>
    <property type="project" value="TreeGrafter"/>
</dbReference>
<evidence type="ECO:0000259" key="3">
    <source>
        <dbReference type="Pfam" id="PF01926"/>
    </source>
</evidence>
<evidence type="ECO:0000313" key="4">
    <source>
        <dbReference type="EMBL" id="ETN77252.1"/>
    </source>
</evidence>
<evidence type="ECO:0000256" key="2">
    <source>
        <dbReference type="ARBA" id="ARBA00023134"/>
    </source>
</evidence>
<dbReference type="OrthoDB" id="269151at2759"/>
<accession>W2T8G0</accession>
<dbReference type="PANTHER" id="PTHR45782">
    <property type="entry name" value="MITOCHONDRIAL RIBOSOME-ASSOCIATED GTPASE 1"/>
    <property type="match status" value="1"/>
</dbReference>
<dbReference type="GO" id="GO:0005739">
    <property type="term" value="C:mitochondrion"/>
    <property type="evidence" value="ECO:0007669"/>
    <property type="project" value="TreeGrafter"/>
</dbReference>
<keyword evidence="1" id="KW-0547">Nucleotide-binding</keyword>
<dbReference type="Gene3D" id="1.10.1580.10">
    <property type="match status" value="1"/>
</dbReference>
<proteinExistence type="predicted"/>
<feature type="domain" description="G" evidence="3">
    <location>
        <begin position="178"/>
        <end position="198"/>
    </location>
</feature>
<evidence type="ECO:0000313" key="5">
    <source>
        <dbReference type="Proteomes" id="UP000053676"/>
    </source>
</evidence>
<dbReference type="KEGG" id="nai:NECAME_11185"/>
<dbReference type="FunFam" id="1.10.1580.10:FF:000004">
    <property type="entry name" value="Mitochondrial GTPase 1"/>
    <property type="match status" value="1"/>
</dbReference>
<dbReference type="InterPro" id="IPR023179">
    <property type="entry name" value="GTP-bd_ortho_bundle_sf"/>
</dbReference>
<dbReference type="GO" id="GO:0005525">
    <property type="term" value="F:GTP binding"/>
    <property type="evidence" value="ECO:0007669"/>
    <property type="project" value="UniProtKB-KW"/>
</dbReference>
<gene>
    <name evidence="4" type="ORF">NECAME_11185</name>
</gene>